<sequence>MRLSKRCKRSGGEDWRNTQRRKKLKQSSIKLKIKVRRLSEKKEERGEMIRVSLFSHVLAV</sequence>
<organism evidence="2 3">
    <name type="scientific">Zostera marina</name>
    <name type="common">Eelgrass</name>
    <dbReference type="NCBI Taxonomy" id="29655"/>
    <lineage>
        <taxon>Eukaryota</taxon>
        <taxon>Viridiplantae</taxon>
        <taxon>Streptophyta</taxon>
        <taxon>Embryophyta</taxon>
        <taxon>Tracheophyta</taxon>
        <taxon>Spermatophyta</taxon>
        <taxon>Magnoliopsida</taxon>
        <taxon>Liliopsida</taxon>
        <taxon>Zosteraceae</taxon>
        <taxon>Zostera</taxon>
    </lineage>
</organism>
<dbReference type="AlphaFoldDB" id="A0A0K9PZ96"/>
<comment type="caution">
    <text evidence="2">The sequence shown here is derived from an EMBL/GenBank/DDBJ whole genome shotgun (WGS) entry which is preliminary data.</text>
</comment>
<dbReference type="EMBL" id="LFYR01000379">
    <property type="protein sequence ID" value="KMZ74234.1"/>
    <property type="molecule type" value="Genomic_DNA"/>
</dbReference>
<dbReference type="Proteomes" id="UP000036987">
    <property type="component" value="Unassembled WGS sequence"/>
</dbReference>
<gene>
    <name evidence="2" type="ORF">ZOSMA_132G00070</name>
</gene>
<keyword evidence="3" id="KW-1185">Reference proteome</keyword>
<feature type="region of interest" description="Disordered" evidence="1">
    <location>
        <begin position="1"/>
        <end position="21"/>
    </location>
</feature>
<protein>
    <submittedName>
        <fullName evidence="2">Uncharacterized protein</fullName>
    </submittedName>
</protein>
<evidence type="ECO:0000313" key="3">
    <source>
        <dbReference type="Proteomes" id="UP000036987"/>
    </source>
</evidence>
<evidence type="ECO:0000313" key="2">
    <source>
        <dbReference type="EMBL" id="KMZ74234.1"/>
    </source>
</evidence>
<accession>A0A0K9PZ96</accession>
<name>A0A0K9PZ96_ZOSMR</name>
<evidence type="ECO:0000256" key="1">
    <source>
        <dbReference type="SAM" id="MobiDB-lite"/>
    </source>
</evidence>
<reference evidence="3" key="1">
    <citation type="journal article" date="2016" name="Nature">
        <title>The genome of the seagrass Zostera marina reveals angiosperm adaptation to the sea.</title>
        <authorList>
            <person name="Olsen J.L."/>
            <person name="Rouze P."/>
            <person name="Verhelst B."/>
            <person name="Lin Y.-C."/>
            <person name="Bayer T."/>
            <person name="Collen J."/>
            <person name="Dattolo E."/>
            <person name="De Paoli E."/>
            <person name="Dittami S."/>
            <person name="Maumus F."/>
            <person name="Michel G."/>
            <person name="Kersting A."/>
            <person name="Lauritano C."/>
            <person name="Lohaus R."/>
            <person name="Toepel M."/>
            <person name="Tonon T."/>
            <person name="Vanneste K."/>
            <person name="Amirebrahimi M."/>
            <person name="Brakel J."/>
            <person name="Bostroem C."/>
            <person name="Chovatia M."/>
            <person name="Grimwood J."/>
            <person name="Jenkins J.W."/>
            <person name="Jueterbock A."/>
            <person name="Mraz A."/>
            <person name="Stam W.T."/>
            <person name="Tice H."/>
            <person name="Bornberg-Bauer E."/>
            <person name="Green P.J."/>
            <person name="Pearson G.A."/>
            <person name="Procaccini G."/>
            <person name="Duarte C.M."/>
            <person name="Schmutz J."/>
            <person name="Reusch T.B.H."/>
            <person name="Van de Peer Y."/>
        </authorList>
    </citation>
    <scope>NUCLEOTIDE SEQUENCE [LARGE SCALE GENOMIC DNA]</scope>
    <source>
        <strain evidence="3">cv. Finnish</strain>
    </source>
</reference>
<proteinExistence type="predicted"/>